<dbReference type="PANTHER" id="PTHR20973:SF0">
    <property type="entry name" value="NON-STRUCTURAL MAINTENANCE OF CHROMOSOMES ELEMENT 1 HOMOLOG"/>
    <property type="match status" value="1"/>
</dbReference>
<dbReference type="GO" id="GO:0000781">
    <property type="term" value="C:chromosome, telomeric region"/>
    <property type="evidence" value="ECO:0007669"/>
    <property type="project" value="UniProtKB-SubCell"/>
</dbReference>
<evidence type="ECO:0000256" key="3">
    <source>
        <dbReference type="ARBA" id="ARBA00004574"/>
    </source>
</evidence>
<evidence type="ECO:0000256" key="19">
    <source>
        <dbReference type="RuleBase" id="RU368018"/>
    </source>
</evidence>
<dbReference type="GO" id="GO:0005634">
    <property type="term" value="C:nucleus"/>
    <property type="evidence" value="ECO:0007669"/>
    <property type="project" value="UniProtKB-SubCell"/>
</dbReference>
<evidence type="ECO:0000256" key="10">
    <source>
        <dbReference type="ARBA" id="ARBA00022763"/>
    </source>
</evidence>
<sequence length="231" mass="26515">MYTESHKIFLQAIMQEGILHDEDSKELIITLFDNKQVKNIIYEINAKLQSLNMMIKTVTCEITGDTYWAITSTILQDISSFQIQFSKVKLELLRKIFSEIITATNGCVSSTICLNLCTSLDTKLSKIDATEFLDYIVDKKWLLLKNGQYYIGVRSIAELMPYFKATYDNSLHTCNLCKEVIFFGQRCTHCEAMMHITCLKKYAEVMHPLQCATCKSCIEVDVIGIYLLDLH</sequence>
<dbReference type="AlphaFoldDB" id="A0A834KBP1"/>
<dbReference type="Pfam" id="PF07574">
    <property type="entry name" value="SMC_Nse1"/>
    <property type="match status" value="1"/>
</dbReference>
<evidence type="ECO:0000259" key="20">
    <source>
        <dbReference type="PROSITE" id="PS50081"/>
    </source>
</evidence>
<evidence type="ECO:0000256" key="2">
    <source>
        <dbReference type="ARBA" id="ARBA00004123"/>
    </source>
</evidence>
<evidence type="ECO:0000256" key="5">
    <source>
        <dbReference type="ARBA" id="ARBA00012483"/>
    </source>
</evidence>
<keyword evidence="12 19" id="KW-0833">Ubl conjugation pathway</keyword>
<evidence type="ECO:0000256" key="13">
    <source>
        <dbReference type="ARBA" id="ARBA00022833"/>
    </source>
</evidence>
<evidence type="ECO:0000256" key="6">
    <source>
        <dbReference type="ARBA" id="ARBA00019422"/>
    </source>
</evidence>
<evidence type="ECO:0000256" key="11">
    <source>
        <dbReference type="ARBA" id="ARBA00022771"/>
    </source>
</evidence>
<evidence type="ECO:0000313" key="22">
    <source>
        <dbReference type="Proteomes" id="UP000617340"/>
    </source>
</evidence>
<dbReference type="SUPFAM" id="SSF57889">
    <property type="entry name" value="Cysteine-rich domain"/>
    <property type="match status" value="1"/>
</dbReference>
<keyword evidence="10 19" id="KW-0227">DNA damage</keyword>
<comment type="catalytic activity">
    <reaction evidence="1 19">
        <text>S-ubiquitinyl-[E2 ubiquitin-conjugating enzyme]-L-cysteine + [acceptor protein]-L-lysine = [E2 ubiquitin-conjugating enzyme]-L-cysteine + N(6)-ubiquitinyl-[acceptor protein]-L-lysine.</text>
        <dbReference type="EC" id="2.3.2.27"/>
    </reaction>
</comment>
<dbReference type="EMBL" id="JACSDZ010000005">
    <property type="protein sequence ID" value="KAF7403791.1"/>
    <property type="molecule type" value="Genomic_DNA"/>
</dbReference>
<keyword evidence="16 19" id="KW-0233">DNA recombination</keyword>
<comment type="subcellular location">
    <subcellularLocation>
        <location evidence="3">Chromosome</location>
        <location evidence="3">Telomere</location>
    </subcellularLocation>
    <subcellularLocation>
        <location evidence="2 19">Nucleus</location>
    </subcellularLocation>
</comment>
<comment type="caution">
    <text evidence="21">The sequence shown here is derived from an EMBL/GenBank/DDBJ whole genome shotgun (WGS) entry which is preliminary data.</text>
</comment>
<evidence type="ECO:0000256" key="14">
    <source>
        <dbReference type="ARBA" id="ARBA00022843"/>
    </source>
</evidence>
<gene>
    <name evidence="21" type="ORF">HZH68_006585</name>
</gene>
<evidence type="ECO:0000256" key="16">
    <source>
        <dbReference type="ARBA" id="ARBA00023172"/>
    </source>
</evidence>
<evidence type="ECO:0000256" key="12">
    <source>
        <dbReference type="ARBA" id="ARBA00022786"/>
    </source>
</evidence>
<keyword evidence="13 19" id="KW-0862">Zinc</keyword>
<evidence type="ECO:0000256" key="7">
    <source>
        <dbReference type="ARBA" id="ARBA00022454"/>
    </source>
</evidence>
<dbReference type="Gene3D" id="3.90.1150.220">
    <property type="match status" value="1"/>
</dbReference>
<keyword evidence="15" id="KW-0779">Telomere</keyword>
<proteinExistence type="inferred from homology"/>
<name>A0A834KBP1_VESGE</name>
<evidence type="ECO:0000256" key="18">
    <source>
        <dbReference type="ARBA" id="ARBA00023242"/>
    </source>
</evidence>
<keyword evidence="14" id="KW-0832">Ubl conjugation</keyword>
<dbReference type="GO" id="GO:0000724">
    <property type="term" value="P:double-strand break repair via homologous recombination"/>
    <property type="evidence" value="ECO:0007669"/>
    <property type="project" value="TreeGrafter"/>
</dbReference>
<evidence type="ECO:0000256" key="4">
    <source>
        <dbReference type="ARBA" id="ARBA00010258"/>
    </source>
</evidence>
<keyword evidence="9 19" id="KW-0479">Metal-binding</keyword>
<evidence type="ECO:0000256" key="9">
    <source>
        <dbReference type="ARBA" id="ARBA00022723"/>
    </source>
</evidence>
<dbReference type="InterPro" id="IPR011513">
    <property type="entry name" value="Nse1"/>
</dbReference>
<evidence type="ECO:0000256" key="15">
    <source>
        <dbReference type="ARBA" id="ARBA00022895"/>
    </source>
</evidence>
<evidence type="ECO:0000256" key="8">
    <source>
        <dbReference type="ARBA" id="ARBA00022679"/>
    </source>
</evidence>
<protein>
    <recommendedName>
        <fullName evidence="6 19">Non-structural maintenance of chromosomes element 1 homolog</fullName>
        <ecNumber evidence="5 19">2.3.2.27</ecNumber>
    </recommendedName>
</protein>
<dbReference type="Pfam" id="PF08746">
    <property type="entry name" value="zf-RING-like"/>
    <property type="match status" value="1"/>
</dbReference>
<keyword evidence="22" id="KW-1185">Reference proteome</keyword>
<evidence type="ECO:0000313" key="21">
    <source>
        <dbReference type="EMBL" id="KAF7403791.1"/>
    </source>
</evidence>
<dbReference type="GO" id="GO:0030915">
    <property type="term" value="C:Smc5-Smc6 complex"/>
    <property type="evidence" value="ECO:0007669"/>
    <property type="project" value="UniProtKB-UniRule"/>
</dbReference>
<dbReference type="InterPro" id="IPR014857">
    <property type="entry name" value="Nse1_RING_C4HC3-type"/>
</dbReference>
<dbReference type="InterPro" id="IPR013083">
    <property type="entry name" value="Znf_RING/FYVE/PHD"/>
</dbReference>
<keyword evidence="18 19" id="KW-0539">Nucleus</keyword>
<dbReference type="FunFam" id="1.10.10.10:FF:000270">
    <property type="entry name" value="Non-structural maintenance of chromosomes element 1 homolog"/>
    <property type="match status" value="1"/>
</dbReference>
<evidence type="ECO:0000256" key="1">
    <source>
        <dbReference type="ARBA" id="ARBA00000900"/>
    </source>
</evidence>
<dbReference type="PROSITE" id="PS50081">
    <property type="entry name" value="ZF_DAG_PE_2"/>
    <property type="match status" value="1"/>
</dbReference>
<dbReference type="InterPro" id="IPR036388">
    <property type="entry name" value="WH-like_DNA-bd_sf"/>
</dbReference>
<dbReference type="EC" id="2.3.2.27" evidence="5 19"/>
<dbReference type="Gene3D" id="3.30.40.10">
    <property type="entry name" value="Zinc/RING finger domain, C3HC4 (zinc finger)"/>
    <property type="match status" value="1"/>
</dbReference>
<dbReference type="PANTHER" id="PTHR20973">
    <property type="entry name" value="NON-SMC ELEMENT 1-RELATED"/>
    <property type="match status" value="1"/>
</dbReference>
<comment type="subunit">
    <text evidence="19">Component of the Smc5-Smc6 complex.</text>
</comment>
<dbReference type="GO" id="GO:0061630">
    <property type="term" value="F:ubiquitin protein ligase activity"/>
    <property type="evidence" value="ECO:0007669"/>
    <property type="project" value="UniProtKB-EC"/>
</dbReference>
<organism evidence="21 22">
    <name type="scientific">Vespula germanica</name>
    <name type="common">German yellow jacket</name>
    <name type="synonym">Paravespula germanica</name>
    <dbReference type="NCBI Taxonomy" id="30212"/>
    <lineage>
        <taxon>Eukaryota</taxon>
        <taxon>Metazoa</taxon>
        <taxon>Ecdysozoa</taxon>
        <taxon>Arthropoda</taxon>
        <taxon>Hexapoda</taxon>
        <taxon>Insecta</taxon>
        <taxon>Pterygota</taxon>
        <taxon>Neoptera</taxon>
        <taxon>Endopterygota</taxon>
        <taxon>Hymenoptera</taxon>
        <taxon>Apocrita</taxon>
        <taxon>Aculeata</taxon>
        <taxon>Vespoidea</taxon>
        <taxon>Vespidae</taxon>
        <taxon>Vespinae</taxon>
        <taxon>Vespula</taxon>
    </lineage>
</organism>
<dbReference type="InterPro" id="IPR046349">
    <property type="entry name" value="C1-like_sf"/>
</dbReference>
<dbReference type="GO" id="GO:0008270">
    <property type="term" value="F:zinc ion binding"/>
    <property type="evidence" value="ECO:0007669"/>
    <property type="project" value="UniProtKB-KW"/>
</dbReference>
<keyword evidence="7" id="KW-0158">Chromosome</keyword>
<dbReference type="Gene3D" id="1.10.10.10">
    <property type="entry name" value="Winged helix-like DNA-binding domain superfamily/Winged helix DNA-binding domain"/>
    <property type="match status" value="1"/>
</dbReference>
<reference evidence="21" key="1">
    <citation type="journal article" date="2020" name="G3 (Bethesda)">
        <title>High-Quality Assemblies for Three Invasive Social Wasps from the &lt;i&gt;Vespula&lt;/i&gt; Genus.</title>
        <authorList>
            <person name="Harrop T.W.R."/>
            <person name="Guhlin J."/>
            <person name="McLaughlin G.M."/>
            <person name="Permina E."/>
            <person name="Stockwell P."/>
            <person name="Gilligan J."/>
            <person name="Le Lec M.F."/>
            <person name="Gruber M.A.M."/>
            <person name="Quinn O."/>
            <person name="Lovegrove M."/>
            <person name="Duncan E.J."/>
            <person name="Remnant E.J."/>
            <person name="Van Eeckhoven J."/>
            <person name="Graham B."/>
            <person name="Knapp R.A."/>
            <person name="Langford K.W."/>
            <person name="Kronenberg Z."/>
            <person name="Press M.O."/>
            <person name="Eacker S.M."/>
            <person name="Wilson-Rankin E.E."/>
            <person name="Purcell J."/>
            <person name="Lester P.J."/>
            <person name="Dearden P.K."/>
        </authorList>
    </citation>
    <scope>NUCLEOTIDE SEQUENCE</scope>
    <source>
        <strain evidence="21">Linc-1</strain>
    </source>
</reference>
<comment type="similarity">
    <text evidence="4 19">Belongs to the NSE1 family.</text>
</comment>
<evidence type="ECO:0000256" key="17">
    <source>
        <dbReference type="ARBA" id="ARBA00023204"/>
    </source>
</evidence>
<dbReference type="Proteomes" id="UP000617340">
    <property type="component" value="Unassembled WGS sequence"/>
</dbReference>
<accession>A0A834KBP1</accession>
<keyword evidence="11 19" id="KW-0863">Zinc-finger</keyword>
<dbReference type="InterPro" id="IPR002219">
    <property type="entry name" value="PKC_DAG/PE"/>
</dbReference>
<feature type="domain" description="Phorbol-ester/DAG-type" evidence="20">
    <location>
        <begin position="160"/>
        <end position="211"/>
    </location>
</feature>
<keyword evidence="17 19" id="KW-0234">DNA repair</keyword>
<keyword evidence="8 19" id="KW-0808">Transferase</keyword>